<feature type="compositionally biased region" description="Acidic residues" evidence="1">
    <location>
        <begin position="289"/>
        <end position="318"/>
    </location>
</feature>
<proteinExistence type="predicted"/>
<feature type="compositionally biased region" description="Polar residues" evidence="1">
    <location>
        <begin position="398"/>
        <end position="408"/>
    </location>
</feature>
<dbReference type="Proteomes" id="UP001320420">
    <property type="component" value="Unassembled WGS sequence"/>
</dbReference>
<comment type="caution">
    <text evidence="2">The sequence shown here is derived from an EMBL/GenBank/DDBJ whole genome shotgun (WGS) entry which is preliminary data.</text>
</comment>
<feature type="compositionally biased region" description="Low complexity" evidence="1">
    <location>
        <begin position="675"/>
        <end position="689"/>
    </location>
</feature>
<feature type="region of interest" description="Disordered" evidence="1">
    <location>
        <begin position="1"/>
        <end position="24"/>
    </location>
</feature>
<feature type="region of interest" description="Disordered" evidence="1">
    <location>
        <begin position="85"/>
        <end position="120"/>
    </location>
</feature>
<feature type="compositionally biased region" description="Polar residues" evidence="1">
    <location>
        <begin position="368"/>
        <end position="384"/>
    </location>
</feature>
<evidence type="ECO:0000256" key="1">
    <source>
        <dbReference type="SAM" id="MobiDB-lite"/>
    </source>
</evidence>
<feature type="region of interest" description="Disordered" evidence="1">
    <location>
        <begin position="209"/>
        <end position="700"/>
    </location>
</feature>
<dbReference type="EMBL" id="JAKJXP020000064">
    <property type="protein sequence ID" value="KAK7750457.1"/>
    <property type="molecule type" value="Genomic_DNA"/>
</dbReference>
<dbReference type="AlphaFoldDB" id="A0AAN9UNL1"/>
<gene>
    <name evidence="2" type="ORF">SLS62_007647</name>
</gene>
<sequence length="700" mass="74080">MVPPLRATTTQTRRGNRSGYVEHDDFEGLPVRQWRQEWVNIVPPPPPDTTQKNDIWDLELPHGMPKDANLLPSHTQDLLRAARSGRLYKRPPPTEEEEGDADAALPEKPEKKEEDSSTKGFQVKVWKQIPRNAEGPTVSHLAKRRKGTVTLASHFPDGTAAVHSITKATVRRVDADGNAHLQEITLQEGQAVDGEIISTTVVPVNNSAPSVETSVAATPVRRRPPPPKRKAKGPGRGRRKKLPLPLHAQPKVTAPVVNSNANEPKPEDVRIAEIKQEGGNDETKTQDSEMADDDDGDEGEDDGDDGDEGDEGDDDDGDARDGENSENRQAPIAESEAVKPDHPMDATLATGQPGLPVSDASSAGIPTIETSTIPKRPSPLSNTALPPDQVTLLPPHPQTSEGSPPKSFTETQSPSAPSPQPVSTSTEAAPLPPVSEVAEATAPAASVEPIAEQATIAEAQPAADVEMTDFTNDIVADEPTQTDVETAELLQDPVPTGDTQGDIQDLNQLSVPNDTSLMQLTELTNEGNGDGSQLNDLVTQPANGAEAEAVEQGATTDLSTAPVESVADPVPAPVPSVEPNATNPSLDLASQPIEDIGSVEPEYEPEYEPPAPVPAPASIDTQLPPPESRQAAEDPEPESPDLFSGLEAALNQQGDEPKESLPNDVSATPVANEVASAPAPTAEAPSQPEGQQAEEQSKDV</sequence>
<evidence type="ECO:0008006" key="4">
    <source>
        <dbReference type="Google" id="ProtNLM"/>
    </source>
</evidence>
<name>A0AAN9UNL1_9PEZI</name>
<reference evidence="2 3" key="1">
    <citation type="submission" date="2024-02" db="EMBL/GenBank/DDBJ databases">
        <title>De novo assembly and annotation of 12 fungi associated with fruit tree decline syndrome in Ontario, Canada.</title>
        <authorList>
            <person name="Sulman M."/>
            <person name="Ellouze W."/>
            <person name="Ilyukhin E."/>
        </authorList>
    </citation>
    <scope>NUCLEOTIDE SEQUENCE [LARGE SCALE GENOMIC DNA]</scope>
    <source>
        <strain evidence="2 3">M11/M66-122</strain>
    </source>
</reference>
<evidence type="ECO:0000313" key="2">
    <source>
        <dbReference type="EMBL" id="KAK7750457.1"/>
    </source>
</evidence>
<keyword evidence="3" id="KW-1185">Reference proteome</keyword>
<accession>A0AAN9UNL1</accession>
<feature type="compositionally biased region" description="Polar residues" evidence="1">
    <location>
        <begin position="497"/>
        <end position="542"/>
    </location>
</feature>
<feature type="compositionally biased region" description="Basic and acidic residues" evidence="1">
    <location>
        <begin position="105"/>
        <end position="117"/>
    </location>
</feature>
<feature type="compositionally biased region" description="Basic residues" evidence="1">
    <location>
        <begin position="220"/>
        <end position="242"/>
    </location>
</feature>
<evidence type="ECO:0000313" key="3">
    <source>
        <dbReference type="Proteomes" id="UP001320420"/>
    </source>
</evidence>
<organism evidence="2 3">
    <name type="scientific">Diatrype stigma</name>
    <dbReference type="NCBI Taxonomy" id="117547"/>
    <lineage>
        <taxon>Eukaryota</taxon>
        <taxon>Fungi</taxon>
        <taxon>Dikarya</taxon>
        <taxon>Ascomycota</taxon>
        <taxon>Pezizomycotina</taxon>
        <taxon>Sordariomycetes</taxon>
        <taxon>Xylariomycetidae</taxon>
        <taxon>Xylariales</taxon>
        <taxon>Diatrypaceae</taxon>
        <taxon>Diatrype</taxon>
    </lineage>
</organism>
<feature type="compositionally biased region" description="Low complexity" evidence="1">
    <location>
        <begin position="409"/>
        <end position="426"/>
    </location>
</feature>
<feature type="compositionally biased region" description="Basic and acidic residues" evidence="1">
    <location>
        <begin position="264"/>
        <end position="287"/>
    </location>
</feature>
<protein>
    <recommendedName>
        <fullName evidence="4">Apopolysialoglycoprotein</fullName>
    </recommendedName>
</protein>
<feature type="region of interest" description="Disordered" evidence="1">
    <location>
        <begin position="40"/>
        <end position="61"/>
    </location>
</feature>